<feature type="region of interest" description="Disordered" evidence="1">
    <location>
        <begin position="341"/>
        <end position="413"/>
    </location>
</feature>
<accession>A0AAD5S6W1</accession>
<evidence type="ECO:0000313" key="3">
    <source>
        <dbReference type="Proteomes" id="UP001212841"/>
    </source>
</evidence>
<dbReference type="InterPro" id="IPR034078">
    <property type="entry name" value="NFX1_fam"/>
</dbReference>
<protein>
    <submittedName>
        <fullName evidence="2">Uncharacterized protein</fullName>
    </submittedName>
</protein>
<proteinExistence type="predicted"/>
<feature type="compositionally biased region" description="Pro residues" evidence="1">
    <location>
        <begin position="345"/>
        <end position="355"/>
    </location>
</feature>
<feature type="compositionally biased region" description="Basic and acidic residues" evidence="1">
    <location>
        <begin position="132"/>
        <end position="144"/>
    </location>
</feature>
<dbReference type="GO" id="GO:0000122">
    <property type="term" value="P:negative regulation of transcription by RNA polymerase II"/>
    <property type="evidence" value="ECO:0007669"/>
    <property type="project" value="TreeGrafter"/>
</dbReference>
<feature type="compositionally biased region" description="Basic residues" evidence="1">
    <location>
        <begin position="120"/>
        <end position="131"/>
    </location>
</feature>
<dbReference type="PANTHER" id="PTHR12360:SF12">
    <property type="entry name" value="TRANSCRIPTIONAL REPRESSOR NF-X1"/>
    <property type="match status" value="1"/>
</dbReference>
<comment type="caution">
    <text evidence="2">The sequence shown here is derived from an EMBL/GenBank/DDBJ whole genome shotgun (WGS) entry which is preliminary data.</text>
</comment>
<feature type="region of interest" description="Disordered" evidence="1">
    <location>
        <begin position="108"/>
        <end position="245"/>
    </location>
</feature>
<gene>
    <name evidence="2" type="ORF">HK097_001316</name>
</gene>
<feature type="compositionally biased region" description="Polar residues" evidence="1">
    <location>
        <begin position="154"/>
        <end position="170"/>
    </location>
</feature>
<dbReference type="GO" id="GO:0000981">
    <property type="term" value="F:DNA-binding transcription factor activity, RNA polymerase II-specific"/>
    <property type="evidence" value="ECO:0007669"/>
    <property type="project" value="TreeGrafter"/>
</dbReference>
<organism evidence="2 3">
    <name type="scientific">Rhizophlyctis rosea</name>
    <dbReference type="NCBI Taxonomy" id="64517"/>
    <lineage>
        <taxon>Eukaryota</taxon>
        <taxon>Fungi</taxon>
        <taxon>Fungi incertae sedis</taxon>
        <taxon>Chytridiomycota</taxon>
        <taxon>Chytridiomycota incertae sedis</taxon>
        <taxon>Chytridiomycetes</taxon>
        <taxon>Rhizophlyctidales</taxon>
        <taxon>Rhizophlyctidaceae</taxon>
        <taxon>Rhizophlyctis</taxon>
    </lineage>
</organism>
<evidence type="ECO:0000313" key="2">
    <source>
        <dbReference type="EMBL" id="KAJ3044970.1"/>
    </source>
</evidence>
<evidence type="ECO:0000256" key="1">
    <source>
        <dbReference type="SAM" id="MobiDB-lite"/>
    </source>
</evidence>
<dbReference type="Proteomes" id="UP001212841">
    <property type="component" value="Unassembled WGS sequence"/>
</dbReference>
<feature type="compositionally biased region" description="Low complexity" evidence="1">
    <location>
        <begin position="392"/>
        <end position="405"/>
    </location>
</feature>
<dbReference type="PANTHER" id="PTHR12360">
    <property type="entry name" value="NUCLEAR TRANSCRIPTION FACTOR, X-BOX BINDING 1 NFX1"/>
    <property type="match status" value="1"/>
</dbReference>
<feature type="region of interest" description="Disordered" evidence="1">
    <location>
        <begin position="1"/>
        <end position="20"/>
    </location>
</feature>
<feature type="compositionally biased region" description="Low complexity" evidence="1">
    <location>
        <begin position="203"/>
        <end position="222"/>
    </location>
</feature>
<sequence>MAEVVGDHGPSLLSLGPSGIGPEQQLDTANGMRKLIIPIYERSLVPAIRAFEVFETQRVCFVFLESGTSSLFHVATLHFSNPPADTLSTAEFLPMSATTLLDPSINANRPFLNDDTHNSQNRRHSRNKGRGRRDGDSGGNETHRVSAAGASIDVHSSSSGAFADNGSSVRQAEDNGSRRSRRGGRGRGGGDVGSRAVSQAEYQNAAAGANRQVAGRGQRRGAPNQQRGGGGHSRQASAQSAPTRRPLEIVINGIQVSGDHADHSHAASASVAQSVKVTQRSPVKQYFSAPAQEYEDLTTALVEGLTNGSYECMVCYDAVKPREKTWDCDVCYAVFHLKRNGPKNPWKPPQPPTPQPAGAVPAAKTKTPPSPRATHVSAPNPKTHLTTPISAPTPAANPVSAPAPALTNAQTSATPVPASLAKVLHHRLNVSAERAHS</sequence>
<dbReference type="AlphaFoldDB" id="A0AAD5S6W1"/>
<keyword evidence="3" id="KW-1185">Reference proteome</keyword>
<name>A0AAD5S6W1_9FUNG</name>
<dbReference type="GO" id="GO:0005634">
    <property type="term" value="C:nucleus"/>
    <property type="evidence" value="ECO:0007669"/>
    <property type="project" value="TreeGrafter"/>
</dbReference>
<dbReference type="GO" id="GO:0000977">
    <property type="term" value="F:RNA polymerase II transcription regulatory region sequence-specific DNA binding"/>
    <property type="evidence" value="ECO:0007669"/>
    <property type="project" value="TreeGrafter"/>
</dbReference>
<dbReference type="EMBL" id="JADGJD010001258">
    <property type="protein sequence ID" value="KAJ3044970.1"/>
    <property type="molecule type" value="Genomic_DNA"/>
</dbReference>
<reference evidence="2" key="1">
    <citation type="submission" date="2020-05" db="EMBL/GenBank/DDBJ databases">
        <title>Phylogenomic resolution of chytrid fungi.</title>
        <authorList>
            <person name="Stajich J.E."/>
            <person name="Amses K."/>
            <person name="Simmons R."/>
            <person name="Seto K."/>
            <person name="Myers J."/>
            <person name="Bonds A."/>
            <person name="Quandt C.A."/>
            <person name="Barry K."/>
            <person name="Liu P."/>
            <person name="Grigoriev I."/>
            <person name="Longcore J.E."/>
            <person name="James T.Y."/>
        </authorList>
    </citation>
    <scope>NUCLEOTIDE SEQUENCE</scope>
    <source>
        <strain evidence="2">JEL0318</strain>
    </source>
</reference>